<keyword evidence="7" id="KW-1185">Reference proteome</keyword>
<evidence type="ECO:0000256" key="1">
    <source>
        <dbReference type="ARBA" id="ARBA00010928"/>
    </source>
</evidence>
<dbReference type="Proteomes" id="UP000317715">
    <property type="component" value="Unassembled WGS sequence"/>
</dbReference>
<evidence type="ECO:0000313" key="7">
    <source>
        <dbReference type="Proteomes" id="UP000317715"/>
    </source>
</evidence>
<feature type="domain" description="GFO/IDH/MocA-like oxidoreductase" evidence="5">
    <location>
        <begin position="144"/>
        <end position="265"/>
    </location>
</feature>
<gene>
    <name evidence="6" type="ORF">AAU01_29100</name>
</gene>
<dbReference type="SUPFAM" id="SSF55347">
    <property type="entry name" value="Glyceraldehyde-3-phosphate dehydrogenase-like, C-terminal domain"/>
    <property type="match status" value="1"/>
</dbReference>
<comment type="caution">
    <text evidence="6">The sequence shown here is derived from an EMBL/GenBank/DDBJ whole genome shotgun (WGS) entry which is preliminary data.</text>
</comment>
<dbReference type="InterPro" id="IPR036291">
    <property type="entry name" value="NAD(P)-bd_dom_sf"/>
</dbReference>
<dbReference type="SUPFAM" id="SSF51735">
    <property type="entry name" value="NAD(P)-binding Rossmann-fold domains"/>
    <property type="match status" value="1"/>
</dbReference>
<dbReference type="Gene3D" id="3.30.360.10">
    <property type="entry name" value="Dihydrodipicolinate Reductase, domain 2"/>
    <property type="match status" value="1"/>
</dbReference>
<dbReference type="InterPro" id="IPR055170">
    <property type="entry name" value="GFO_IDH_MocA-like_dom"/>
</dbReference>
<protein>
    <submittedName>
        <fullName evidence="6">Oxidoreductase</fullName>
    </submittedName>
</protein>
<dbReference type="Pfam" id="PF01408">
    <property type="entry name" value="GFO_IDH_MocA"/>
    <property type="match status" value="1"/>
</dbReference>
<dbReference type="Gene3D" id="3.40.50.720">
    <property type="entry name" value="NAD(P)-binding Rossmann-like Domain"/>
    <property type="match status" value="1"/>
</dbReference>
<name>A0A4Y3NI58_PAEAU</name>
<evidence type="ECO:0000256" key="3">
    <source>
        <dbReference type="ARBA" id="ARBA00023027"/>
    </source>
</evidence>
<evidence type="ECO:0000259" key="4">
    <source>
        <dbReference type="Pfam" id="PF01408"/>
    </source>
</evidence>
<dbReference type="OrthoDB" id="256869at2"/>
<dbReference type="GO" id="GO:0016491">
    <property type="term" value="F:oxidoreductase activity"/>
    <property type="evidence" value="ECO:0007669"/>
    <property type="project" value="UniProtKB-KW"/>
</dbReference>
<reference evidence="6 7" key="1">
    <citation type="submission" date="2019-06" db="EMBL/GenBank/DDBJ databases">
        <title>Whole genome shotgun sequence of Paenarthrobacter aurescens NBRC 12136.</title>
        <authorList>
            <person name="Hosoyama A."/>
            <person name="Uohara A."/>
            <person name="Ohji S."/>
            <person name="Ichikawa N."/>
        </authorList>
    </citation>
    <scope>NUCLEOTIDE SEQUENCE [LARGE SCALE GENOMIC DNA]</scope>
    <source>
        <strain evidence="6 7">NBRC 12136</strain>
    </source>
</reference>
<organism evidence="6 7">
    <name type="scientific">Paenarthrobacter aurescens</name>
    <name type="common">Arthrobacter aurescens</name>
    <dbReference type="NCBI Taxonomy" id="43663"/>
    <lineage>
        <taxon>Bacteria</taxon>
        <taxon>Bacillati</taxon>
        <taxon>Actinomycetota</taxon>
        <taxon>Actinomycetes</taxon>
        <taxon>Micrococcales</taxon>
        <taxon>Micrococcaceae</taxon>
        <taxon>Paenarthrobacter</taxon>
    </lineage>
</organism>
<accession>A0A4Y3NI58</accession>
<dbReference type="InterPro" id="IPR051317">
    <property type="entry name" value="Gfo/Idh/MocA_oxidoreduct"/>
</dbReference>
<sequence>MGGTPVQGKSAAGPIRTAVVGFGVSGKVFHAPLIHADPDYSLDVIVTADPERAAEAARLYPQARIVPTPEDMFALAADLDLVVLGTPPLTHLELGATAIAHGLSVVVDKPFVTTVAHGEELVERASDAGVQLTVFQNRRWDADFLTLRKLLGDGALGEVRTFESRFEWWRPEGFGNWRDSATLAEGGGILHDLGAHLIDQAIQLFGPVEDMYGETANHGPHPEAADTEAFVSLRHESGVRTRLWMNGMAAQVGPRFHVLGSKAGYTKWGLDNQEPALAAGITPSDASYGREPEESWGLLGVDGTTAPVPAEKGDYPQFYRELAASLRGYGPLPVQPAEALETLKVIEKIHAFA</sequence>
<evidence type="ECO:0000313" key="6">
    <source>
        <dbReference type="EMBL" id="GEB20155.1"/>
    </source>
</evidence>
<dbReference type="InterPro" id="IPR000683">
    <property type="entry name" value="Gfo/Idh/MocA-like_OxRdtase_N"/>
</dbReference>
<dbReference type="EMBL" id="BJMD01000017">
    <property type="protein sequence ID" value="GEB20155.1"/>
    <property type="molecule type" value="Genomic_DNA"/>
</dbReference>
<keyword evidence="3" id="KW-0520">NAD</keyword>
<dbReference type="GO" id="GO:0000166">
    <property type="term" value="F:nucleotide binding"/>
    <property type="evidence" value="ECO:0007669"/>
    <property type="project" value="InterPro"/>
</dbReference>
<comment type="similarity">
    <text evidence="1">Belongs to the Gfo/Idh/MocA family.</text>
</comment>
<evidence type="ECO:0000259" key="5">
    <source>
        <dbReference type="Pfam" id="PF22725"/>
    </source>
</evidence>
<dbReference type="PANTHER" id="PTHR43708:SF5">
    <property type="entry name" value="CONSERVED EXPRESSED OXIDOREDUCTASE (EUROFUNG)-RELATED"/>
    <property type="match status" value="1"/>
</dbReference>
<dbReference type="PANTHER" id="PTHR43708">
    <property type="entry name" value="CONSERVED EXPRESSED OXIDOREDUCTASE (EUROFUNG)"/>
    <property type="match status" value="1"/>
</dbReference>
<dbReference type="AlphaFoldDB" id="A0A4Y3NI58"/>
<evidence type="ECO:0000256" key="2">
    <source>
        <dbReference type="ARBA" id="ARBA00023002"/>
    </source>
</evidence>
<dbReference type="Pfam" id="PF22725">
    <property type="entry name" value="GFO_IDH_MocA_C3"/>
    <property type="match status" value="1"/>
</dbReference>
<proteinExistence type="inferred from homology"/>
<feature type="domain" description="Gfo/Idh/MocA-like oxidoreductase N-terminal" evidence="4">
    <location>
        <begin position="15"/>
        <end position="134"/>
    </location>
</feature>
<dbReference type="RefSeq" id="WP_141284663.1">
    <property type="nucleotide sequence ID" value="NZ_BAAAWK010000001.1"/>
</dbReference>
<dbReference type="GeneID" id="97299595"/>
<keyword evidence="2" id="KW-0560">Oxidoreductase</keyword>